<comment type="caution">
    <text evidence="2">The sequence shown here is derived from an EMBL/GenBank/DDBJ whole genome shotgun (WGS) entry which is preliminary data.</text>
</comment>
<gene>
    <name evidence="2" type="ORF">BJ554DRAFT_4154</name>
</gene>
<reference evidence="2 3" key="1">
    <citation type="journal article" name="Sci. Rep.">
        <title>Genome-scale phylogenetic analyses confirm Olpidium as the closest living zoosporic fungus to the non-flagellated, terrestrial fungi.</title>
        <authorList>
            <person name="Chang Y."/>
            <person name="Rochon D."/>
            <person name="Sekimoto S."/>
            <person name="Wang Y."/>
            <person name="Chovatia M."/>
            <person name="Sandor L."/>
            <person name="Salamov A."/>
            <person name="Grigoriev I.V."/>
            <person name="Stajich J.E."/>
            <person name="Spatafora J.W."/>
        </authorList>
    </citation>
    <scope>NUCLEOTIDE SEQUENCE [LARGE SCALE GENOMIC DNA]</scope>
    <source>
        <strain evidence="2">S191</strain>
    </source>
</reference>
<feature type="region of interest" description="Disordered" evidence="1">
    <location>
        <begin position="16"/>
        <end position="40"/>
    </location>
</feature>
<sequence>NYARFAQFAQFAGARDLQEPQNSADAGRRPAAADADGRLRPSSQNDIADFLLSAAGLRVAEITAAEEHAVVPPLSAAPPLLLGVPCAAPAVFVFVCDRRTAHWTSHGTAHGSAAGAALLRLRSPNRIRRAPWLPLGAPLERSALAQQNFDFPGRCLRKLDRTAAEERFQAAASNSALYAGGANVGALQEAIARPEAEAAVLNFPRKDDKGRRVGRLATRIKRQLRKTATPSERSSGEDTDAFGTLCCGRRVVKAAKDGEIIDVALQTDAEESRGSQPKTKAKQQTKSTFEPTFVFVELSKQFTFLSLVAFRVTRDRVLYRTLDGGQELLASWEDSSLMQQIAEPDSPEEGNLSKSLASGILKDTDSSFLEYELADRVLVINVAGIFGRERARPNEVGTAIRGLFYVQHFQNVWYIRLPVLT</sequence>
<dbReference type="AlphaFoldDB" id="A0A8H7ZN53"/>
<protein>
    <submittedName>
        <fullName evidence="2">Uncharacterized protein</fullName>
    </submittedName>
</protein>
<dbReference type="Proteomes" id="UP000673691">
    <property type="component" value="Unassembled WGS sequence"/>
</dbReference>
<evidence type="ECO:0000313" key="3">
    <source>
        <dbReference type="Proteomes" id="UP000673691"/>
    </source>
</evidence>
<evidence type="ECO:0000256" key="1">
    <source>
        <dbReference type="SAM" id="MobiDB-lite"/>
    </source>
</evidence>
<proteinExistence type="predicted"/>
<feature type="non-terminal residue" evidence="2">
    <location>
        <position position="1"/>
    </location>
</feature>
<organism evidence="2 3">
    <name type="scientific">Olpidium bornovanus</name>
    <dbReference type="NCBI Taxonomy" id="278681"/>
    <lineage>
        <taxon>Eukaryota</taxon>
        <taxon>Fungi</taxon>
        <taxon>Fungi incertae sedis</taxon>
        <taxon>Olpidiomycota</taxon>
        <taxon>Olpidiomycotina</taxon>
        <taxon>Olpidiomycetes</taxon>
        <taxon>Olpidiales</taxon>
        <taxon>Olpidiaceae</taxon>
        <taxon>Olpidium</taxon>
    </lineage>
</organism>
<accession>A0A8H7ZN53</accession>
<name>A0A8H7ZN53_9FUNG</name>
<keyword evidence="3" id="KW-1185">Reference proteome</keyword>
<dbReference type="EMBL" id="JAEFCI010012149">
    <property type="protein sequence ID" value="KAG5456177.1"/>
    <property type="molecule type" value="Genomic_DNA"/>
</dbReference>
<evidence type="ECO:0000313" key="2">
    <source>
        <dbReference type="EMBL" id="KAG5456177.1"/>
    </source>
</evidence>